<evidence type="ECO:0000256" key="6">
    <source>
        <dbReference type="PROSITE-ProRule" id="PRU00278"/>
    </source>
</evidence>
<comment type="catalytic activity">
    <reaction evidence="1">
        <text>[protein]-peptidylproline (omega=180) = [protein]-peptidylproline (omega=0)</text>
        <dbReference type="Rhea" id="RHEA:16237"/>
        <dbReference type="Rhea" id="RHEA-COMP:10747"/>
        <dbReference type="Rhea" id="RHEA-COMP:10748"/>
        <dbReference type="ChEBI" id="CHEBI:83833"/>
        <dbReference type="ChEBI" id="CHEBI:83834"/>
        <dbReference type="EC" id="5.2.1.8"/>
    </reaction>
</comment>
<keyword evidence="4 6" id="KW-0697">Rotamase</keyword>
<comment type="similarity">
    <text evidence="2">Belongs to the PpiC/parvulin rotamase family.</text>
</comment>
<keyword evidence="5 6" id="KW-0413">Isomerase</keyword>
<dbReference type="InterPro" id="IPR046357">
    <property type="entry name" value="PPIase_dom_sf"/>
</dbReference>
<protein>
    <recommendedName>
        <fullName evidence="3">peptidylprolyl isomerase</fullName>
        <ecNumber evidence="3">5.2.1.8</ecNumber>
    </recommendedName>
</protein>
<dbReference type="GO" id="GO:0003755">
    <property type="term" value="F:peptidyl-prolyl cis-trans isomerase activity"/>
    <property type="evidence" value="ECO:0007669"/>
    <property type="project" value="UniProtKB-KW"/>
</dbReference>
<feature type="domain" description="PpiC" evidence="7">
    <location>
        <begin position="83"/>
        <end position="183"/>
    </location>
</feature>
<evidence type="ECO:0000313" key="8">
    <source>
        <dbReference type="EMBL" id="AVY94851.1"/>
    </source>
</evidence>
<dbReference type="InterPro" id="IPR023058">
    <property type="entry name" value="PPIase_PpiC_CS"/>
</dbReference>
<dbReference type="PROSITE" id="PS01096">
    <property type="entry name" value="PPIC_PPIASE_1"/>
    <property type="match status" value="1"/>
</dbReference>
<evidence type="ECO:0000256" key="3">
    <source>
        <dbReference type="ARBA" id="ARBA00013194"/>
    </source>
</evidence>
<dbReference type="SUPFAM" id="SSF54534">
    <property type="entry name" value="FKBP-like"/>
    <property type="match status" value="1"/>
</dbReference>
<dbReference type="Proteomes" id="UP000244173">
    <property type="component" value="Chromosome"/>
</dbReference>
<dbReference type="RefSeq" id="WP_107889638.1">
    <property type="nucleotide sequence ID" value="NZ_CAURZP010000008.1"/>
</dbReference>
<dbReference type="KEGG" id="maer:DAI18_12980"/>
<evidence type="ECO:0000256" key="5">
    <source>
        <dbReference type="ARBA" id="ARBA00023235"/>
    </source>
</evidence>
<accession>A0A2S0PBW8</accession>
<dbReference type="EC" id="5.2.1.8" evidence="3"/>
<name>A0A2S0PBW8_9NEIS</name>
<dbReference type="InterPro" id="IPR000297">
    <property type="entry name" value="PPIase_PpiC"/>
</dbReference>
<dbReference type="PANTHER" id="PTHR47245:SF2">
    <property type="entry name" value="PEPTIDYL-PROLYL CIS-TRANS ISOMERASE HP_0175-RELATED"/>
    <property type="match status" value="1"/>
</dbReference>
<reference evidence="8 9" key="1">
    <citation type="submission" date="2018-04" db="EMBL/GenBank/DDBJ databases">
        <title>Denitrifier Microvirgula.</title>
        <authorList>
            <person name="Anderson E."/>
            <person name="Jang J."/>
            <person name="Ishii S."/>
        </authorList>
    </citation>
    <scope>NUCLEOTIDE SEQUENCE [LARGE SCALE GENOMIC DNA]</scope>
    <source>
        <strain evidence="8 9">BE2.4</strain>
    </source>
</reference>
<proteinExistence type="inferred from homology"/>
<dbReference type="AlphaFoldDB" id="A0A2S0PBW8"/>
<sequence length="239" mass="26314">MPEATINDIRIEADTRAELNNAAVQELLRQRALAVGLLEDGADDDTRAAALEQLLEQEVSVPQASDSELERYYTAHARRYCAGELVFASHILLQVTSGVDLPALQARAEAILRNVRDQPERFDQLARENSNCPSSELGGSLGQLQRGETVPEFDAALFSDQSVGLWPQLVRTRFGFHILRIDQRVPGKQMPFDVARERVAMDLQGQALTRALEQYVRILAGQAKVEGVDLGAVGVPLVN</sequence>
<gene>
    <name evidence="8" type="ORF">DAI18_12980</name>
</gene>
<evidence type="ECO:0000256" key="1">
    <source>
        <dbReference type="ARBA" id="ARBA00000971"/>
    </source>
</evidence>
<organism evidence="8 9">
    <name type="scientific">Microvirgula aerodenitrificans</name>
    <dbReference type="NCBI Taxonomy" id="57480"/>
    <lineage>
        <taxon>Bacteria</taxon>
        <taxon>Pseudomonadati</taxon>
        <taxon>Pseudomonadota</taxon>
        <taxon>Betaproteobacteria</taxon>
        <taxon>Neisseriales</taxon>
        <taxon>Aquaspirillaceae</taxon>
        <taxon>Microvirgula</taxon>
    </lineage>
</organism>
<dbReference type="Pfam" id="PF00639">
    <property type="entry name" value="Rotamase"/>
    <property type="match status" value="1"/>
</dbReference>
<dbReference type="EMBL" id="CP028519">
    <property type="protein sequence ID" value="AVY94851.1"/>
    <property type="molecule type" value="Genomic_DNA"/>
</dbReference>
<evidence type="ECO:0000256" key="2">
    <source>
        <dbReference type="ARBA" id="ARBA00007656"/>
    </source>
</evidence>
<evidence type="ECO:0000313" key="9">
    <source>
        <dbReference type="Proteomes" id="UP000244173"/>
    </source>
</evidence>
<dbReference type="InterPro" id="IPR050245">
    <property type="entry name" value="PrsA_foldase"/>
</dbReference>
<dbReference type="PANTHER" id="PTHR47245">
    <property type="entry name" value="PEPTIDYLPROLYL ISOMERASE"/>
    <property type="match status" value="1"/>
</dbReference>
<dbReference type="PROSITE" id="PS50198">
    <property type="entry name" value="PPIC_PPIASE_2"/>
    <property type="match status" value="1"/>
</dbReference>
<dbReference type="Gene3D" id="3.10.50.40">
    <property type="match status" value="1"/>
</dbReference>
<evidence type="ECO:0000259" key="7">
    <source>
        <dbReference type="PROSITE" id="PS50198"/>
    </source>
</evidence>
<dbReference type="STRING" id="1122240.GCA_000620105_02632"/>
<keyword evidence="9" id="KW-1185">Reference proteome</keyword>
<evidence type="ECO:0000256" key="4">
    <source>
        <dbReference type="ARBA" id="ARBA00023110"/>
    </source>
</evidence>
<dbReference type="OrthoDB" id="9769613at2"/>